<keyword evidence="5 7" id="KW-0472">Membrane</keyword>
<dbReference type="GO" id="GO:0005886">
    <property type="term" value="C:plasma membrane"/>
    <property type="evidence" value="ECO:0007669"/>
    <property type="project" value="UniProtKB-SubCell"/>
</dbReference>
<dbReference type="InterPro" id="IPR025857">
    <property type="entry name" value="MacB_PCD"/>
</dbReference>
<dbReference type="EMBL" id="FOKI01000030">
    <property type="protein sequence ID" value="SFB33394.1"/>
    <property type="molecule type" value="Genomic_DNA"/>
</dbReference>
<feature type="domain" description="MacB-like periplasmic core" evidence="9">
    <location>
        <begin position="23"/>
        <end position="241"/>
    </location>
</feature>
<dbReference type="Pfam" id="PF02687">
    <property type="entry name" value="FtsX"/>
    <property type="match status" value="1"/>
</dbReference>
<dbReference type="AlphaFoldDB" id="A0A1I1A5T8"/>
<reference evidence="10 11" key="1">
    <citation type="submission" date="2016-10" db="EMBL/GenBank/DDBJ databases">
        <authorList>
            <person name="de Groot N.N."/>
        </authorList>
    </citation>
    <scope>NUCLEOTIDE SEQUENCE [LARGE SCALE GENOMIC DNA]</scope>
    <source>
        <strain evidence="10 11">DSM 12271</strain>
    </source>
</reference>
<name>A0A1I1A5T8_9CLOT</name>
<proteinExistence type="inferred from homology"/>
<keyword evidence="2" id="KW-1003">Cell membrane</keyword>
<evidence type="ECO:0000313" key="10">
    <source>
        <dbReference type="EMBL" id="SFB33394.1"/>
    </source>
</evidence>
<evidence type="ECO:0000256" key="6">
    <source>
        <dbReference type="ARBA" id="ARBA00038076"/>
    </source>
</evidence>
<evidence type="ECO:0000256" key="5">
    <source>
        <dbReference type="ARBA" id="ARBA00023136"/>
    </source>
</evidence>
<dbReference type="OrthoDB" id="9770036at2"/>
<evidence type="ECO:0000256" key="1">
    <source>
        <dbReference type="ARBA" id="ARBA00004651"/>
    </source>
</evidence>
<dbReference type="GO" id="GO:0022857">
    <property type="term" value="F:transmembrane transporter activity"/>
    <property type="evidence" value="ECO:0007669"/>
    <property type="project" value="TreeGrafter"/>
</dbReference>
<dbReference type="InterPro" id="IPR050250">
    <property type="entry name" value="Macrolide_Exporter_MacB"/>
</dbReference>
<evidence type="ECO:0000313" key="11">
    <source>
        <dbReference type="Proteomes" id="UP000198619"/>
    </source>
</evidence>
<feature type="transmembrane region" description="Helical" evidence="7">
    <location>
        <begin position="275"/>
        <end position="299"/>
    </location>
</feature>
<dbReference type="PANTHER" id="PTHR30572">
    <property type="entry name" value="MEMBRANE COMPONENT OF TRANSPORTER-RELATED"/>
    <property type="match status" value="1"/>
</dbReference>
<gene>
    <name evidence="10" type="ORF">SAMN04488528_103033</name>
</gene>
<feature type="transmembrane region" description="Helical" evidence="7">
    <location>
        <begin position="20"/>
        <end position="43"/>
    </location>
</feature>
<feature type="transmembrane region" description="Helical" evidence="7">
    <location>
        <begin position="359"/>
        <end position="380"/>
    </location>
</feature>
<keyword evidence="3 7" id="KW-0812">Transmembrane</keyword>
<evidence type="ECO:0000259" key="8">
    <source>
        <dbReference type="Pfam" id="PF02687"/>
    </source>
</evidence>
<dbReference type="Pfam" id="PF12704">
    <property type="entry name" value="MacB_PCD"/>
    <property type="match status" value="1"/>
</dbReference>
<accession>A0A1I1A5T8</accession>
<keyword evidence="4 7" id="KW-1133">Transmembrane helix</keyword>
<dbReference type="STRING" id="84698.SAMN04488528_103033"/>
<protein>
    <submittedName>
        <fullName evidence="10">Putative ABC transport system permease protein</fullName>
    </submittedName>
</protein>
<evidence type="ECO:0000256" key="7">
    <source>
        <dbReference type="SAM" id="Phobius"/>
    </source>
</evidence>
<sequence>MRNIKENILMALQAIKDNKLRYFLTLLGIVIGISSLVAIVSLGNGLGSKIQDQVMSQGEDASVQLYFQGSNMESTQKFNPYNDDVIYTIKQNKGVKEINKNFSGSTELEIDGKKSHIAVNYTKNNEKLNSNDIISGRNFNDKEFNDVYRVCVINEDLKNKLFKDKNAIGEIIQVANKPLRIIGVLKSPEDAMMSAMGISNYQIYAPKGAWNILFGDEATYSANIVIKEGYDMQTVAKEVTETLNKKGEIDGEYVIPNMQGVSKQVGKITSIITSFIGGIASISLVVAGIGIMNVMYMAIIERTREIGIRRALGATGKTILFQFLIESLVVCMIGGILGLLLGMGLGVGVGMIIKISPVFSANVFIVGFGISIGMGIAFGVSPALKASKLNPIDALSYE</sequence>
<comment type="similarity">
    <text evidence="6">Belongs to the ABC-4 integral membrane protein family.</text>
</comment>
<dbReference type="RefSeq" id="WP_090042511.1">
    <property type="nucleotide sequence ID" value="NZ_FOKI01000030.1"/>
</dbReference>
<dbReference type="Proteomes" id="UP000198619">
    <property type="component" value="Unassembled WGS sequence"/>
</dbReference>
<feature type="domain" description="ABC3 transporter permease C-terminal" evidence="8">
    <location>
        <begin position="279"/>
        <end position="391"/>
    </location>
</feature>
<feature type="transmembrane region" description="Helical" evidence="7">
    <location>
        <begin position="320"/>
        <end position="353"/>
    </location>
</feature>
<evidence type="ECO:0000256" key="2">
    <source>
        <dbReference type="ARBA" id="ARBA00022475"/>
    </source>
</evidence>
<keyword evidence="11" id="KW-1185">Reference proteome</keyword>
<evidence type="ECO:0000256" key="4">
    <source>
        <dbReference type="ARBA" id="ARBA00022989"/>
    </source>
</evidence>
<dbReference type="InterPro" id="IPR003838">
    <property type="entry name" value="ABC3_permease_C"/>
</dbReference>
<organism evidence="10 11">
    <name type="scientific">Clostridium frigidicarnis</name>
    <dbReference type="NCBI Taxonomy" id="84698"/>
    <lineage>
        <taxon>Bacteria</taxon>
        <taxon>Bacillati</taxon>
        <taxon>Bacillota</taxon>
        <taxon>Clostridia</taxon>
        <taxon>Eubacteriales</taxon>
        <taxon>Clostridiaceae</taxon>
        <taxon>Clostridium</taxon>
    </lineage>
</organism>
<dbReference type="PANTHER" id="PTHR30572:SF4">
    <property type="entry name" value="ABC TRANSPORTER PERMEASE YTRF"/>
    <property type="match status" value="1"/>
</dbReference>
<evidence type="ECO:0000256" key="3">
    <source>
        <dbReference type="ARBA" id="ARBA00022692"/>
    </source>
</evidence>
<evidence type="ECO:0000259" key="9">
    <source>
        <dbReference type="Pfam" id="PF12704"/>
    </source>
</evidence>
<comment type="subcellular location">
    <subcellularLocation>
        <location evidence="1">Cell membrane</location>
        <topology evidence="1">Multi-pass membrane protein</topology>
    </subcellularLocation>
</comment>